<dbReference type="SMART" id="SM01224">
    <property type="entry name" value="G_gamma"/>
    <property type="match status" value="1"/>
</dbReference>
<protein>
    <submittedName>
        <fullName evidence="6">Regulator of G-protein signaling 7-like isoform X1</fullName>
    </submittedName>
</protein>
<dbReference type="InterPro" id="IPR040759">
    <property type="entry name" value="RGS_DHEX"/>
</dbReference>
<dbReference type="InterPro" id="IPR036284">
    <property type="entry name" value="GGL_sf"/>
</dbReference>
<dbReference type="CDD" id="cd04450">
    <property type="entry name" value="DEP_RGS7-like"/>
    <property type="match status" value="1"/>
</dbReference>
<evidence type="ECO:0000313" key="6">
    <source>
        <dbReference type="RefSeq" id="XP_032819797.1"/>
    </source>
</evidence>
<name>A0AAJ7TNK1_PETMA</name>
<organism evidence="5 6">
    <name type="scientific">Petromyzon marinus</name>
    <name type="common">Sea lamprey</name>
    <dbReference type="NCBI Taxonomy" id="7757"/>
    <lineage>
        <taxon>Eukaryota</taxon>
        <taxon>Metazoa</taxon>
        <taxon>Chordata</taxon>
        <taxon>Craniata</taxon>
        <taxon>Vertebrata</taxon>
        <taxon>Cyclostomata</taxon>
        <taxon>Hyperoartia</taxon>
        <taxon>Petromyzontiformes</taxon>
        <taxon>Petromyzontidae</taxon>
        <taxon>Petromyzon</taxon>
    </lineage>
</organism>
<gene>
    <name evidence="6" type="primary">LOC116947773</name>
</gene>
<dbReference type="PROSITE" id="PS50186">
    <property type="entry name" value="DEP"/>
    <property type="match status" value="1"/>
</dbReference>
<dbReference type="Gene3D" id="1.10.10.10">
    <property type="entry name" value="Winged helix-like DNA-binding domain superfamily/Winged helix DNA-binding domain"/>
    <property type="match status" value="1"/>
</dbReference>
<dbReference type="InterPro" id="IPR044926">
    <property type="entry name" value="RGS_subdomain_2"/>
</dbReference>
<dbReference type="GO" id="GO:0007186">
    <property type="term" value="P:G protein-coupled receptor signaling pathway"/>
    <property type="evidence" value="ECO:0007669"/>
    <property type="project" value="InterPro"/>
</dbReference>
<dbReference type="GO" id="GO:0009968">
    <property type="term" value="P:negative regulation of signal transduction"/>
    <property type="evidence" value="ECO:0007669"/>
    <property type="project" value="UniProtKB-KW"/>
</dbReference>
<accession>A0AAJ7TNK1</accession>
<feature type="region of interest" description="Disordered" evidence="2">
    <location>
        <begin position="243"/>
        <end position="263"/>
    </location>
</feature>
<dbReference type="PRINTS" id="PR01301">
    <property type="entry name" value="RGSPROTEIN"/>
</dbReference>
<dbReference type="GO" id="GO:0008277">
    <property type="term" value="P:regulation of G protein-coupled receptor signaling pathway"/>
    <property type="evidence" value="ECO:0007669"/>
    <property type="project" value="InterPro"/>
</dbReference>
<dbReference type="KEGG" id="pmrn:116947773"/>
<feature type="domain" description="RGS" evidence="3">
    <location>
        <begin position="343"/>
        <end position="458"/>
    </location>
</feature>
<dbReference type="InterPro" id="IPR016137">
    <property type="entry name" value="RGS"/>
</dbReference>
<dbReference type="SMART" id="SM00049">
    <property type="entry name" value="DEP"/>
    <property type="match status" value="1"/>
</dbReference>
<dbReference type="SMART" id="SM00224">
    <property type="entry name" value="GGL"/>
    <property type="match status" value="1"/>
</dbReference>
<evidence type="ECO:0000256" key="1">
    <source>
        <dbReference type="ARBA" id="ARBA00022700"/>
    </source>
</evidence>
<dbReference type="Proteomes" id="UP001318040">
    <property type="component" value="Chromosome 31"/>
</dbReference>
<dbReference type="FunFam" id="1.10.10.10:FF:000162">
    <property type="entry name" value="Regulator of G-protein signaling 6"/>
    <property type="match status" value="1"/>
</dbReference>
<proteinExistence type="predicted"/>
<keyword evidence="1" id="KW-0734">Signal transduction inhibitor</keyword>
<dbReference type="AlphaFoldDB" id="A0AAJ7TNK1"/>
<dbReference type="InterPro" id="IPR047017">
    <property type="entry name" value="RGS6/7/9/11_DHEX_sf"/>
</dbReference>
<dbReference type="GeneID" id="116947773"/>
<dbReference type="GO" id="GO:0043005">
    <property type="term" value="C:neuron projection"/>
    <property type="evidence" value="ECO:0007669"/>
    <property type="project" value="TreeGrafter"/>
</dbReference>
<dbReference type="InterPro" id="IPR047016">
    <property type="entry name" value="RGS6/7/9/11"/>
</dbReference>
<dbReference type="SUPFAM" id="SSF48670">
    <property type="entry name" value="Transducin (heterotrimeric G protein), gamma chain"/>
    <property type="match status" value="1"/>
</dbReference>
<dbReference type="PROSITE" id="PS50132">
    <property type="entry name" value="RGS"/>
    <property type="match status" value="1"/>
</dbReference>
<dbReference type="InterPro" id="IPR036390">
    <property type="entry name" value="WH_DNA-bd_sf"/>
</dbReference>
<dbReference type="InterPro" id="IPR036305">
    <property type="entry name" value="RGS_sf"/>
</dbReference>
<dbReference type="GO" id="GO:0005096">
    <property type="term" value="F:GTPase activator activity"/>
    <property type="evidence" value="ECO:0007669"/>
    <property type="project" value="TreeGrafter"/>
</dbReference>
<evidence type="ECO:0000313" key="5">
    <source>
        <dbReference type="Proteomes" id="UP001318040"/>
    </source>
</evidence>
<dbReference type="SUPFAM" id="SSF48097">
    <property type="entry name" value="Regulator of G-protein signaling, RGS"/>
    <property type="match status" value="1"/>
</dbReference>
<dbReference type="InterPro" id="IPR015898">
    <property type="entry name" value="G-protein_gamma-like_dom"/>
</dbReference>
<dbReference type="SMART" id="SM00315">
    <property type="entry name" value="RGS"/>
    <property type="match status" value="1"/>
</dbReference>
<dbReference type="FunFam" id="1.10.1240.60:FF:000001">
    <property type="entry name" value="Regulator of G-protein signaling 6"/>
    <property type="match status" value="1"/>
</dbReference>
<evidence type="ECO:0000256" key="2">
    <source>
        <dbReference type="SAM" id="MobiDB-lite"/>
    </source>
</evidence>
<dbReference type="Gene3D" id="1.10.167.10">
    <property type="entry name" value="Regulator of G-protein Signalling 4, domain 2"/>
    <property type="match status" value="1"/>
</dbReference>
<dbReference type="PANTHER" id="PTHR45746">
    <property type="entry name" value="LP21163P"/>
    <property type="match status" value="1"/>
</dbReference>
<reference evidence="6" key="1">
    <citation type="submission" date="2025-08" db="UniProtKB">
        <authorList>
            <consortium name="RefSeq"/>
        </authorList>
    </citation>
    <scope>IDENTIFICATION</scope>
    <source>
        <tissue evidence="6">Sperm</tissue>
    </source>
</reference>
<dbReference type="FunFam" id="1.10.167.10:FF:000001">
    <property type="entry name" value="Putative regulator of g-protein signaling 12"/>
    <property type="match status" value="1"/>
</dbReference>
<feature type="region of interest" description="Disordered" evidence="2">
    <location>
        <begin position="1"/>
        <end position="30"/>
    </location>
</feature>
<dbReference type="RefSeq" id="XP_032819797.1">
    <property type="nucleotide sequence ID" value="XM_032963906.1"/>
</dbReference>
<evidence type="ECO:0000259" key="4">
    <source>
        <dbReference type="PROSITE" id="PS50186"/>
    </source>
</evidence>
<evidence type="ECO:0000259" key="3">
    <source>
        <dbReference type="PROSITE" id="PS50132"/>
    </source>
</evidence>
<dbReference type="PANTHER" id="PTHR45746:SF6">
    <property type="entry name" value="LP21163P"/>
    <property type="match status" value="1"/>
</dbReference>
<dbReference type="GO" id="GO:0005737">
    <property type="term" value="C:cytoplasm"/>
    <property type="evidence" value="ECO:0007669"/>
    <property type="project" value="TreeGrafter"/>
</dbReference>
<dbReference type="Pfam" id="PF18148">
    <property type="entry name" value="RGS_DHEX"/>
    <property type="match status" value="1"/>
</dbReference>
<feature type="domain" description="DEP" evidence="4">
    <location>
        <begin position="47"/>
        <end position="122"/>
    </location>
</feature>
<dbReference type="Pfam" id="PF00615">
    <property type="entry name" value="RGS"/>
    <property type="match status" value="1"/>
</dbReference>
<dbReference type="Pfam" id="PF00610">
    <property type="entry name" value="DEP"/>
    <property type="match status" value="1"/>
</dbReference>
<dbReference type="Gene3D" id="4.10.260.10">
    <property type="entry name" value="Transducin (heterotrimeric G protein), gamma chain"/>
    <property type="match status" value="1"/>
</dbReference>
<dbReference type="InterPro" id="IPR000591">
    <property type="entry name" value="DEP_dom"/>
</dbReference>
<dbReference type="CDD" id="cd00068">
    <property type="entry name" value="GGL"/>
    <property type="match status" value="1"/>
</dbReference>
<keyword evidence="5" id="KW-1185">Reference proteome</keyword>
<dbReference type="SUPFAM" id="SSF46785">
    <property type="entry name" value="Winged helix' DNA-binding domain"/>
    <property type="match status" value="1"/>
</dbReference>
<dbReference type="GO" id="GO:0035556">
    <property type="term" value="P:intracellular signal transduction"/>
    <property type="evidence" value="ECO:0007669"/>
    <property type="project" value="InterPro"/>
</dbReference>
<dbReference type="Pfam" id="PF00631">
    <property type="entry name" value="G-gamma"/>
    <property type="match status" value="1"/>
</dbReference>
<dbReference type="Gene3D" id="1.10.1240.60">
    <property type="match status" value="1"/>
</dbReference>
<sequence length="500" mass="58397">MAQVLESAAQSSQGGPPPRESGGLPEESPNMLVYRKMEDTVKRMQEEDVGVPVRTVKGFMTKIPSVFTGADIIQWLMKNLSIEDQAEALHLGSLIAAHGYFFPISEHVLTLKDDGTFYRFQTPYFWPSNCWEPENMDYAVYLCKRTLQNKSRSELADYEAESLARLQQAFARKWEFIVMQSEAQAKIDRKREKVEKKITESQERAFWDVHRPVPGCVNTTEVDMKKSCRIRDPHRTRKSVYGLQDECTGGSPPPTPPPDAKKPTMDELRRRVEFLNTQLNWHCMKTSKVAESLIGYSEQYMEYDAFLTPTEPSNPWQSDDPTFWDMEVSKEPSQQQVRRWGFSFDEVLHDPAGQDRFLRFLQSEFSSENLEFWQAVQELKRRPLREVPEHVQRIWEEFLAPGALNSINLDSHSFERTAQNICEPCRYTFEDAQEHIYKLMKSDSYGRFLRSPIYQEVLLTRKKSEYNQDRRTSFEKFTRNVSRSLKTRRRLPSTSRDPTS</sequence>
<dbReference type="InterPro" id="IPR036388">
    <property type="entry name" value="WH-like_DNA-bd_sf"/>
</dbReference>